<dbReference type="AlphaFoldDB" id="A0AAV6YPJ0"/>
<keyword evidence="5" id="KW-0325">Glycoprotein</keyword>
<keyword evidence="3" id="KW-0964">Secreted</keyword>
<dbReference type="GO" id="GO:0032436">
    <property type="term" value="P:positive regulation of proteasomal ubiquitin-dependent protein catabolic process"/>
    <property type="evidence" value="ECO:0007669"/>
    <property type="project" value="TreeGrafter"/>
</dbReference>
<dbReference type="GO" id="GO:0042981">
    <property type="term" value="P:regulation of apoptotic process"/>
    <property type="evidence" value="ECO:0007669"/>
    <property type="project" value="TreeGrafter"/>
</dbReference>
<keyword evidence="7" id="KW-1185">Reference proteome</keyword>
<dbReference type="GO" id="GO:0005634">
    <property type="term" value="C:nucleus"/>
    <property type="evidence" value="ECO:0007669"/>
    <property type="project" value="TreeGrafter"/>
</dbReference>
<sequence>DSSVFSHPQFEEFLNHSSPLSISVNGDKMDSLSRQDQQQHMSLEDLEDGYSMVEDSVDELFQHSIKAFAQMKPFVSSPFQQSFSAPLWGPFPFERLNFPFTRHTRRERSTLFDPFFSGNFESLFEAAKKMMERHSQLAEQGAEGRGNSTDDKMVCRELRRNSAGCLRMKEKCEKCKEILAI</sequence>
<feature type="non-terminal residue" evidence="6">
    <location>
        <position position="181"/>
    </location>
</feature>
<accession>A0AAV6YPJ0</accession>
<evidence type="ECO:0000256" key="3">
    <source>
        <dbReference type="ARBA" id="ARBA00022525"/>
    </source>
</evidence>
<dbReference type="Proteomes" id="UP000824782">
    <property type="component" value="Unassembled WGS sequence"/>
</dbReference>
<feature type="non-terminal residue" evidence="6">
    <location>
        <position position="1"/>
    </location>
</feature>
<dbReference type="InterPro" id="IPR000753">
    <property type="entry name" value="Clusterin-like"/>
</dbReference>
<evidence type="ECO:0008006" key="8">
    <source>
        <dbReference type="Google" id="ProtNLM"/>
    </source>
</evidence>
<evidence type="ECO:0000256" key="2">
    <source>
        <dbReference type="ARBA" id="ARBA00010069"/>
    </source>
</evidence>
<comment type="caution">
    <text evidence="6">The sequence shown here is derived from an EMBL/GenBank/DDBJ whole genome shotgun (WGS) entry which is preliminary data.</text>
</comment>
<dbReference type="EMBL" id="WNYA01028448">
    <property type="protein sequence ID" value="KAG8537625.1"/>
    <property type="molecule type" value="Genomic_DNA"/>
</dbReference>
<evidence type="ECO:0000256" key="4">
    <source>
        <dbReference type="ARBA" id="ARBA00023157"/>
    </source>
</evidence>
<dbReference type="PANTHER" id="PTHR10970">
    <property type="entry name" value="CLUSTERIN"/>
    <property type="match status" value="1"/>
</dbReference>
<dbReference type="GO" id="GO:0051787">
    <property type="term" value="F:misfolded protein binding"/>
    <property type="evidence" value="ECO:0007669"/>
    <property type="project" value="TreeGrafter"/>
</dbReference>
<evidence type="ECO:0000313" key="6">
    <source>
        <dbReference type="EMBL" id="KAG8537625.1"/>
    </source>
</evidence>
<comment type="similarity">
    <text evidence="2">Belongs to the clusterin family.</text>
</comment>
<evidence type="ECO:0000256" key="1">
    <source>
        <dbReference type="ARBA" id="ARBA00004613"/>
    </source>
</evidence>
<comment type="subcellular location">
    <subcellularLocation>
        <location evidence="1">Secreted</location>
    </subcellularLocation>
</comment>
<proteinExistence type="inferred from homology"/>
<name>A0AAV6YPJ0_ENGPU</name>
<protein>
    <recommendedName>
        <fullName evidence="8">Clusterin</fullName>
    </recommendedName>
</protein>
<dbReference type="PANTHER" id="PTHR10970:SF1">
    <property type="entry name" value="CLUSTERIN"/>
    <property type="match status" value="1"/>
</dbReference>
<gene>
    <name evidence="6" type="ORF">GDO81_024198</name>
</gene>
<reference evidence="6" key="1">
    <citation type="thesis" date="2020" institute="ProQuest LLC" country="789 East Eisenhower Parkway, Ann Arbor, MI, USA">
        <title>Comparative Genomics and Chromosome Evolution.</title>
        <authorList>
            <person name="Mudd A.B."/>
        </authorList>
    </citation>
    <scope>NUCLEOTIDE SEQUENCE</scope>
    <source>
        <strain evidence="6">237g6f4</strain>
        <tissue evidence="6">Blood</tissue>
    </source>
</reference>
<organism evidence="6 7">
    <name type="scientific">Engystomops pustulosus</name>
    <name type="common">Tungara frog</name>
    <name type="synonym">Physalaemus pustulosus</name>
    <dbReference type="NCBI Taxonomy" id="76066"/>
    <lineage>
        <taxon>Eukaryota</taxon>
        <taxon>Metazoa</taxon>
        <taxon>Chordata</taxon>
        <taxon>Craniata</taxon>
        <taxon>Vertebrata</taxon>
        <taxon>Euteleostomi</taxon>
        <taxon>Amphibia</taxon>
        <taxon>Batrachia</taxon>
        <taxon>Anura</taxon>
        <taxon>Neobatrachia</taxon>
        <taxon>Hyloidea</taxon>
        <taxon>Leptodactylidae</taxon>
        <taxon>Leiuperinae</taxon>
        <taxon>Engystomops</taxon>
    </lineage>
</organism>
<dbReference type="GO" id="GO:0005615">
    <property type="term" value="C:extracellular space"/>
    <property type="evidence" value="ECO:0007669"/>
    <property type="project" value="TreeGrafter"/>
</dbReference>
<evidence type="ECO:0000313" key="7">
    <source>
        <dbReference type="Proteomes" id="UP000824782"/>
    </source>
</evidence>
<evidence type="ECO:0000256" key="5">
    <source>
        <dbReference type="ARBA" id="ARBA00023180"/>
    </source>
</evidence>
<dbReference type="Pfam" id="PF01093">
    <property type="entry name" value="Clusterin"/>
    <property type="match status" value="1"/>
</dbReference>
<keyword evidence="4" id="KW-1015">Disulfide bond</keyword>